<sequence>MIDSIKKIFSTLFNDDQTYKLPSFRRIVSEGDCYKYERITNISSRQWKKNADRILAKGWHSSDGDCYHVGTSEVDWADDIKRLRSVSVALHSWNPIDVLLTAYSESGLLKYLKPCISYSLSWVESHLDKQSVSVFSWYDMAAGLRSYRLAFIIESGLKEKLLSRDEGNHLWASFIEHIRYLSDDDKISFHNNHGYFQIAGLLLSSRRFLYLGSIFGDAYNRSILNLEKLMLNQFTLEGIHKEHSPEYHYLIYCNLRRLLDACEVKSDLIEGLISEAEDNLFWFVYPDSKLVNLGDSPSRSLILPSDEVKNRWRGDPMRFVSSDGLIGSCVGFGSKAFYDSGYWVVKSKNTHKNFLENYRYSHLVFNCAFHSRTHKHADDLSFVLHEMGVPVFVDSGRFGYVGKVDSSSELWKEGFWYSNPKRIYCESTKAHNTLEFDSRSFDRVHKNPYGSALKLDGFSDGVYYASASCNPLNSIFYNRVILYKPGEWIWLVDNFSDSQCLKHSVKQYFNLDSKHVAYKMSNRSIEVAIKDDTENLISNANIFCLGSNKIDTNIVSGQFEPFLDGWQSPSDNEFLPATSFYFENKDSVGWFATLCSFTKELKVDEVKSYVDDNSGCFYLFWCDGLFSHELKSNNHVDQLDFSYITKRV</sequence>
<evidence type="ECO:0000256" key="1">
    <source>
        <dbReference type="ARBA" id="ARBA00004418"/>
    </source>
</evidence>
<dbReference type="PANTHER" id="PTHR39210:SF1">
    <property type="entry name" value="HEPARIN-SULFATE LYASE"/>
    <property type="match status" value="1"/>
</dbReference>
<dbReference type="Pfam" id="PF16889">
    <property type="entry name" value="Hepar_II_III_N"/>
    <property type="match status" value="1"/>
</dbReference>
<keyword evidence="3" id="KW-0574">Periplasm</keyword>
<evidence type="ECO:0000256" key="3">
    <source>
        <dbReference type="ARBA" id="ARBA00022764"/>
    </source>
</evidence>
<keyword evidence="2" id="KW-0732">Signal</keyword>
<evidence type="ECO:0000313" key="7">
    <source>
        <dbReference type="EMBL" id="MCZ0925754.1"/>
    </source>
</evidence>
<dbReference type="SUPFAM" id="SSF48230">
    <property type="entry name" value="Chondroitin AC/alginate lyase"/>
    <property type="match status" value="1"/>
</dbReference>
<keyword evidence="8" id="KW-1185">Reference proteome</keyword>
<keyword evidence="4" id="KW-0456">Lyase</keyword>
<evidence type="ECO:0000313" key="8">
    <source>
        <dbReference type="Proteomes" id="UP001321125"/>
    </source>
</evidence>
<dbReference type="InterPro" id="IPR008929">
    <property type="entry name" value="Chondroitin_lyas"/>
</dbReference>
<dbReference type="Gene3D" id="1.50.10.100">
    <property type="entry name" value="Chondroitin AC/alginate lyase"/>
    <property type="match status" value="1"/>
</dbReference>
<dbReference type="Gene3D" id="2.70.98.70">
    <property type="match status" value="1"/>
</dbReference>
<dbReference type="Pfam" id="PF07940">
    <property type="entry name" value="Hepar_II_III_C"/>
    <property type="match status" value="1"/>
</dbReference>
<comment type="subcellular location">
    <subcellularLocation>
        <location evidence="1">Periplasm</location>
    </subcellularLocation>
</comment>
<dbReference type="EMBL" id="JAKNQU010000001">
    <property type="protein sequence ID" value="MCZ0925754.1"/>
    <property type="molecule type" value="Genomic_DNA"/>
</dbReference>
<gene>
    <name evidence="7" type="ORF">L0635_01495</name>
</gene>
<evidence type="ECO:0000259" key="5">
    <source>
        <dbReference type="Pfam" id="PF07940"/>
    </source>
</evidence>
<name>A0ABT4IQ00_9GAMM</name>
<evidence type="ECO:0000256" key="4">
    <source>
        <dbReference type="ARBA" id="ARBA00023239"/>
    </source>
</evidence>
<comment type="caution">
    <text evidence="7">The sequence shown here is derived from an EMBL/GenBank/DDBJ whole genome shotgun (WGS) entry which is preliminary data.</text>
</comment>
<dbReference type="InterPro" id="IPR031680">
    <property type="entry name" value="Hepar_II_III_N"/>
</dbReference>
<organism evidence="7 8">
    <name type="scientific">Vreelandella janggokensis</name>
    <dbReference type="NCBI Taxonomy" id="370767"/>
    <lineage>
        <taxon>Bacteria</taxon>
        <taxon>Pseudomonadati</taxon>
        <taxon>Pseudomonadota</taxon>
        <taxon>Gammaproteobacteria</taxon>
        <taxon>Oceanospirillales</taxon>
        <taxon>Halomonadaceae</taxon>
        <taxon>Vreelandella</taxon>
    </lineage>
</organism>
<dbReference type="Proteomes" id="UP001321125">
    <property type="component" value="Unassembled WGS sequence"/>
</dbReference>
<dbReference type="RefSeq" id="WP_268900922.1">
    <property type="nucleotide sequence ID" value="NZ_JAKNQU010000001.1"/>
</dbReference>
<evidence type="ECO:0000256" key="2">
    <source>
        <dbReference type="ARBA" id="ARBA00022729"/>
    </source>
</evidence>
<dbReference type="PANTHER" id="PTHR39210">
    <property type="entry name" value="HEPARIN-SULFATE LYASE"/>
    <property type="match status" value="1"/>
</dbReference>
<dbReference type="InterPro" id="IPR012480">
    <property type="entry name" value="Hepar_II_III_C"/>
</dbReference>
<feature type="domain" description="Heparin-sulfate lyase N-terminal" evidence="6">
    <location>
        <begin position="35"/>
        <end position="296"/>
    </location>
</feature>
<accession>A0ABT4IQ00</accession>
<reference evidence="7 8" key="1">
    <citation type="submission" date="2022-02" db="EMBL/GenBank/DDBJ databases">
        <title>Study of halophilic communities from a Mexican lake.</title>
        <authorList>
            <person name="Hernandez-Soto L.M."/>
            <person name="Martinez-Abarca F."/>
            <person name="Ramirez-Saad H.C."/>
            <person name="Aguirre-Garrido J.F."/>
        </authorList>
    </citation>
    <scope>NUCLEOTIDE SEQUENCE [LARGE SCALE GENOMIC DNA]</scope>
    <source>
        <strain evidence="7 8">Hjan13</strain>
    </source>
</reference>
<protein>
    <submittedName>
        <fullName evidence="7">Heparinase II/III-family protein</fullName>
    </submittedName>
</protein>
<proteinExistence type="predicted"/>
<feature type="domain" description="Heparinase II/III-like C-terminal" evidence="5">
    <location>
        <begin position="333"/>
        <end position="525"/>
    </location>
</feature>
<evidence type="ECO:0000259" key="6">
    <source>
        <dbReference type="Pfam" id="PF16889"/>
    </source>
</evidence>